<dbReference type="OrthoDB" id="8864979at2759"/>
<feature type="compositionally biased region" description="Polar residues" evidence="1">
    <location>
        <begin position="1"/>
        <end position="12"/>
    </location>
</feature>
<evidence type="ECO:0000256" key="1">
    <source>
        <dbReference type="SAM" id="MobiDB-lite"/>
    </source>
</evidence>
<protein>
    <recommendedName>
        <fullName evidence="4">Siroheme synthase</fullName>
    </recommendedName>
</protein>
<comment type="caution">
    <text evidence="2">The sequence shown here is derived from an EMBL/GenBank/DDBJ whole genome shotgun (WGS) entry which is preliminary data.</text>
</comment>
<evidence type="ECO:0000313" key="3">
    <source>
        <dbReference type="Proteomes" id="UP000749293"/>
    </source>
</evidence>
<dbReference type="GeneID" id="55970542"/>
<dbReference type="AlphaFoldDB" id="A0A9P4Z2K0"/>
<sequence length="411" mass="45363">MPTSTSEVTTDPVTAEEDEPVPPFFNTTFSTHRVSPLYVGVDKLTPQRLGVLGRRLRDTLVGDVVRGIQIGLESTDTPAGQVGPLRSVKLRWFRANAVLGDEVDYDNDTGMDTWDALSESQKRGLWIEIRHENAAYVAILLPGVGSKDTRATWRMQPGQSVEATGDDGFVHLPLMLLRMPMALKGVISEWLAGTFDCRVSKLALGTRTLVAVWEDWIRTVGVSPRGMDPVITLAFNAPLPEPESVFDDNNDPDAMQEDEYDEHNSRPGLRSLEVTIQPKELAKFVRVGKTGSSRPTAGAAGAYWEKDVRERRRLAGASTDDGWAWLASEDRQQPFTDGLARYLDHHLGLNVFHPSVRVTQISCGGFVLGAARLKIVAPGQQMTDAKSRASWMFVTRLSHRIQGDGLPTIFT</sequence>
<evidence type="ECO:0000313" key="2">
    <source>
        <dbReference type="EMBL" id="KAF4125474.1"/>
    </source>
</evidence>
<organism evidence="2 3">
    <name type="scientific">Geosmithia morbida</name>
    <dbReference type="NCBI Taxonomy" id="1094350"/>
    <lineage>
        <taxon>Eukaryota</taxon>
        <taxon>Fungi</taxon>
        <taxon>Dikarya</taxon>
        <taxon>Ascomycota</taxon>
        <taxon>Pezizomycotina</taxon>
        <taxon>Sordariomycetes</taxon>
        <taxon>Hypocreomycetidae</taxon>
        <taxon>Hypocreales</taxon>
        <taxon>Bionectriaceae</taxon>
        <taxon>Geosmithia</taxon>
    </lineage>
</organism>
<dbReference type="RefSeq" id="XP_035324126.1">
    <property type="nucleotide sequence ID" value="XM_035466289.1"/>
</dbReference>
<reference evidence="2" key="1">
    <citation type="submission" date="2020-03" db="EMBL/GenBank/DDBJ databases">
        <title>Site-based positive gene gene selection in Geosmithia morbida across the United States reveals a broad range of putative effectors and factors for local host and environmental adapation.</title>
        <authorList>
            <person name="Onufrak A."/>
            <person name="Murdoch R.W."/>
            <person name="Gazis R."/>
            <person name="Huff M."/>
            <person name="Staton M."/>
            <person name="Klingeman W."/>
            <person name="Hadziabdic D."/>
        </authorList>
    </citation>
    <scope>NUCLEOTIDE SEQUENCE</scope>
    <source>
        <strain evidence="2">1262</strain>
    </source>
</reference>
<dbReference type="InterPro" id="IPR025204">
    <property type="entry name" value="CENP-L"/>
</dbReference>
<dbReference type="Pfam" id="PF13092">
    <property type="entry name" value="CENP-L"/>
    <property type="match status" value="1"/>
</dbReference>
<keyword evidence="3" id="KW-1185">Reference proteome</keyword>
<gene>
    <name evidence="2" type="ORF">GMORB2_4314</name>
</gene>
<proteinExistence type="predicted"/>
<accession>A0A9P4Z2K0</accession>
<feature type="region of interest" description="Disordered" evidence="1">
    <location>
        <begin position="1"/>
        <end position="22"/>
    </location>
</feature>
<name>A0A9P4Z2K0_9HYPO</name>
<dbReference type="Proteomes" id="UP000749293">
    <property type="component" value="Unassembled WGS sequence"/>
</dbReference>
<evidence type="ECO:0008006" key="4">
    <source>
        <dbReference type="Google" id="ProtNLM"/>
    </source>
</evidence>
<dbReference type="EMBL" id="JAANYQ010000003">
    <property type="protein sequence ID" value="KAF4125474.1"/>
    <property type="molecule type" value="Genomic_DNA"/>
</dbReference>